<dbReference type="InParanoid" id="E2B7H0"/>
<dbReference type="Pfam" id="PF05648">
    <property type="entry name" value="PEX11"/>
    <property type="match status" value="1"/>
</dbReference>
<dbReference type="OrthoDB" id="10005898at2759"/>
<dbReference type="Proteomes" id="UP000008237">
    <property type="component" value="Unassembled WGS sequence"/>
</dbReference>
<reference evidence="4 5" key="1">
    <citation type="journal article" date="2010" name="Science">
        <title>Genomic comparison of the ants Camponotus floridanus and Harpegnathos saltator.</title>
        <authorList>
            <person name="Bonasio R."/>
            <person name="Zhang G."/>
            <person name="Ye C."/>
            <person name="Mutti N.S."/>
            <person name="Fang X."/>
            <person name="Qin N."/>
            <person name="Donahue G."/>
            <person name="Yang P."/>
            <person name="Li Q."/>
            <person name="Li C."/>
            <person name="Zhang P."/>
            <person name="Huang Z."/>
            <person name="Berger S.L."/>
            <person name="Reinberg D."/>
            <person name="Wang J."/>
            <person name="Liebig J."/>
        </authorList>
    </citation>
    <scope>NUCLEOTIDE SEQUENCE [LARGE SCALE GENOMIC DNA]</scope>
    <source>
        <strain evidence="4 5">R22 G/1</strain>
    </source>
</reference>
<dbReference type="EMBL" id="GL446181">
    <property type="protein sequence ID" value="EFN88345.1"/>
    <property type="molecule type" value="Genomic_DNA"/>
</dbReference>
<protein>
    <submittedName>
        <fullName evidence="4">Peroxisomal membrane protein 11C</fullName>
    </submittedName>
</protein>
<dbReference type="STRING" id="610380.E2B7H0"/>
<dbReference type="GO" id="GO:0016559">
    <property type="term" value="P:peroxisome fission"/>
    <property type="evidence" value="ECO:0007669"/>
    <property type="project" value="InterPro"/>
</dbReference>
<evidence type="ECO:0000313" key="4">
    <source>
        <dbReference type="EMBL" id="EFN88345.1"/>
    </source>
</evidence>
<evidence type="ECO:0000256" key="2">
    <source>
        <dbReference type="ARBA" id="ARBA00023140"/>
    </source>
</evidence>
<dbReference type="InterPro" id="IPR026510">
    <property type="entry name" value="PEX11C_met"/>
</dbReference>
<name>E2B7H0_HARSA</name>
<dbReference type="OMA" id="WGGKMST"/>
<proteinExistence type="predicted"/>
<dbReference type="GO" id="GO:0005778">
    <property type="term" value="C:peroxisomal membrane"/>
    <property type="evidence" value="ECO:0007669"/>
    <property type="project" value="UniProtKB-SubCell"/>
</dbReference>
<dbReference type="PhylomeDB" id="E2B7H0"/>
<keyword evidence="1" id="KW-0472">Membrane</keyword>
<dbReference type="InterPro" id="IPR008733">
    <property type="entry name" value="PEX11"/>
</dbReference>
<evidence type="ECO:0000256" key="3">
    <source>
        <dbReference type="ARBA" id="ARBA00046271"/>
    </source>
</evidence>
<keyword evidence="2" id="KW-0576">Peroxisome</keyword>
<dbReference type="PANTHER" id="PTHR20990:SF1">
    <property type="entry name" value="PEROXISOMAL MEMBRANE PROTEIN 11C"/>
    <property type="match status" value="1"/>
</dbReference>
<evidence type="ECO:0000256" key="1">
    <source>
        <dbReference type="ARBA" id="ARBA00023136"/>
    </source>
</evidence>
<dbReference type="FunCoup" id="E2B7H0">
    <property type="interactions" value="260"/>
</dbReference>
<organism evidence="5">
    <name type="scientific">Harpegnathos saltator</name>
    <name type="common">Jerdon's jumping ant</name>
    <dbReference type="NCBI Taxonomy" id="610380"/>
    <lineage>
        <taxon>Eukaryota</taxon>
        <taxon>Metazoa</taxon>
        <taxon>Ecdysozoa</taxon>
        <taxon>Arthropoda</taxon>
        <taxon>Hexapoda</taxon>
        <taxon>Insecta</taxon>
        <taxon>Pterygota</taxon>
        <taxon>Neoptera</taxon>
        <taxon>Endopterygota</taxon>
        <taxon>Hymenoptera</taxon>
        <taxon>Apocrita</taxon>
        <taxon>Aculeata</taxon>
        <taxon>Formicoidea</taxon>
        <taxon>Formicidae</taxon>
        <taxon>Ponerinae</taxon>
        <taxon>Ponerini</taxon>
        <taxon>Harpegnathos</taxon>
    </lineage>
</organism>
<dbReference type="PANTHER" id="PTHR20990">
    <property type="entry name" value="PEROXISOMAL BIOGENESIS FACTOR 11"/>
    <property type="match status" value="1"/>
</dbReference>
<keyword evidence="5" id="KW-1185">Reference proteome</keyword>
<evidence type="ECO:0000313" key="5">
    <source>
        <dbReference type="Proteomes" id="UP000008237"/>
    </source>
</evidence>
<sequence length="237" mass="27367">MNETVKYVTHMADYLDTYSGRDKMLKTLSYTAKFLTVSTSTKNVQKKLKDIGSEMSEARMLLRLLDTFSALRSIIKYGWGKEEPDNLIRCTQVLQNTVDVVYCAAEQIYWAGAHDIVLINVNKWSLATTLFWIFSIHLSLIKSMRKIKYLQIYKTNLERIHQPNILRLKEVNKKRNSEVLTCTRLLLDLGYAINYLPSGIFWGERLQTWQVGALGTMSALIAIYQALQNRKEAEKLS</sequence>
<gene>
    <name evidence="4" type="ORF">EAI_02478</name>
</gene>
<dbReference type="AlphaFoldDB" id="E2B7H0"/>
<accession>E2B7H0</accession>
<comment type="subcellular location">
    <subcellularLocation>
        <location evidence="3">Peroxisome membrane</location>
    </subcellularLocation>
</comment>